<dbReference type="PROSITE" id="PS51918">
    <property type="entry name" value="RADICAL_SAM"/>
    <property type="match status" value="1"/>
</dbReference>
<dbReference type="InterPro" id="IPR001989">
    <property type="entry name" value="Radical_activat_CS"/>
</dbReference>
<dbReference type="STRING" id="526218.Sterm_3704"/>
<dbReference type="EC" id="1.97.1.4" evidence="11"/>
<dbReference type="Pfam" id="PF04055">
    <property type="entry name" value="Radical_SAM"/>
    <property type="match status" value="1"/>
</dbReference>
<comment type="similarity">
    <text evidence="2">Belongs to the organic radical-activating enzymes family.</text>
</comment>
<evidence type="ECO:0000313" key="11">
    <source>
        <dbReference type="EMBL" id="ACZ10538.1"/>
    </source>
</evidence>
<comment type="cofactor">
    <cofactor evidence="1">
        <name>[4Fe-4S] cluster</name>
        <dbReference type="ChEBI" id="CHEBI:49883"/>
    </cofactor>
</comment>
<keyword evidence="8" id="KW-0411">Iron-sulfur</keyword>
<dbReference type="GO" id="GO:0051539">
    <property type="term" value="F:4 iron, 4 sulfur cluster binding"/>
    <property type="evidence" value="ECO:0007669"/>
    <property type="project" value="UniProtKB-KW"/>
</dbReference>
<dbReference type="PANTHER" id="PTHR30352:SF4">
    <property type="entry name" value="PYRUVATE FORMATE-LYASE 2-ACTIVATING ENZYME"/>
    <property type="match status" value="1"/>
</dbReference>
<keyword evidence="7" id="KW-0408">Iron</keyword>
<evidence type="ECO:0000259" key="10">
    <source>
        <dbReference type="PROSITE" id="PS51918"/>
    </source>
</evidence>
<dbReference type="InterPro" id="IPR040074">
    <property type="entry name" value="BssD/PflA/YjjW"/>
</dbReference>
<dbReference type="InterPro" id="IPR034457">
    <property type="entry name" value="Organic_radical-activating"/>
</dbReference>
<dbReference type="Proteomes" id="UP000000845">
    <property type="component" value="Chromosome"/>
</dbReference>
<dbReference type="InterPro" id="IPR058240">
    <property type="entry name" value="rSAM_sf"/>
</dbReference>
<evidence type="ECO:0000256" key="7">
    <source>
        <dbReference type="ARBA" id="ARBA00023004"/>
    </source>
</evidence>
<feature type="domain" description="Radical SAM core" evidence="10">
    <location>
        <begin position="17"/>
        <end position="299"/>
    </location>
</feature>
<accession>D1ARQ2</accession>
<dbReference type="CDD" id="cd01335">
    <property type="entry name" value="Radical_SAM"/>
    <property type="match status" value="1"/>
</dbReference>
<evidence type="ECO:0000256" key="4">
    <source>
        <dbReference type="ARBA" id="ARBA00022691"/>
    </source>
</evidence>
<evidence type="ECO:0000256" key="8">
    <source>
        <dbReference type="ARBA" id="ARBA00023014"/>
    </source>
</evidence>
<gene>
    <name evidence="11" type="ordered locus">Sterm_3704</name>
</gene>
<dbReference type="SUPFAM" id="SSF102114">
    <property type="entry name" value="Radical SAM enzymes"/>
    <property type="match status" value="1"/>
</dbReference>
<reference evidence="12" key="1">
    <citation type="submission" date="2009-09" db="EMBL/GenBank/DDBJ databases">
        <title>The complete chromosome of Sebaldella termitidis ATCC 33386.</title>
        <authorList>
            <consortium name="US DOE Joint Genome Institute (JGI-PGF)"/>
            <person name="Lucas S."/>
            <person name="Copeland A."/>
            <person name="Lapidus A."/>
            <person name="Glavina del Rio T."/>
            <person name="Dalin E."/>
            <person name="Tice H."/>
            <person name="Bruce D."/>
            <person name="Goodwin L."/>
            <person name="Pitluck S."/>
            <person name="Kyrpides N."/>
            <person name="Mavromatis K."/>
            <person name="Ivanova N."/>
            <person name="Mikhailova N."/>
            <person name="Sims D."/>
            <person name="Meincke L."/>
            <person name="Brettin T."/>
            <person name="Detter J.C."/>
            <person name="Han C."/>
            <person name="Larimer F."/>
            <person name="Land M."/>
            <person name="Hauser L."/>
            <person name="Markowitz V."/>
            <person name="Cheng J.F."/>
            <person name="Hugenholtz P."/>
            <person name="Woyke T."/>
            <person name="Wu D."/>
            <person name="Eisen J.A."/>
        </authorList>
    </citation>
    <scope>NUCLEOTIDE SEQUENCE [LARGE SCALE GENOMIC DNA]</scope>
    <source>
        <strain evidence="12">ATCC 33386 / NCTC 11300</strain>
    </source>
</reference>
<evidence type="ECO:0000256" key="6">
    <source>
        <dbReference type="ARBA" id="ARBA00023002"/>
    </source>
</evidence>
<dbReference type="InterPro" id="IPR013785">
    <property type="entry name" value="Aldolase_TIM"/>
</dbReference>
<protein>
    <submittedName>
        <fullName evidence="11">Glycyl-radical enzyme activating protein family</fullName>
        <ecNumber evidence="11">1.97.1.4</ecNumber>
    </submittedName>
</protein>
<dbReference type="EMBL" id="CP001739">
    <property type="protein sequence ID" value="ACZ10538.1"/>
    <property type="molecule type" value="Genomic_DNA"/>
</dbReference>
<dbReference type="PANTHER" id="PTHR30352">
    <property type="entry name" value="PYRUVATE FORMATE-LYASE-ACTIVATING ENZYME"/>
    <property type="match status" value="1"/>
</dbReference>
<dbReference type="SFLD" id="SFLDG01066">
    <property type="entry name" value="organic_radical-activating_enz"/>
    <property type="match status" value="1"/>
</dbReference>
<keyword evidence="12" id="KW-1185">Reference proteome</keyword>
<dbReference type="RefSeq" id="WP_012863120.1">
    <property type="nucleotide sequence ID" value="NC_013517.1"/>
</dbReference>
<dbReference type="Gene3D" id="3.20.20.70">
    <property type="entry name" value="Aldolase class I"/>
    <property type="match status" value="1"/>
</dbReference>
<dbReference type="SFLD" id="SFLDS00029">
    <property type="entry name" value="Radical_SAM"/>
    <property type="match status" value="1"/>
</dbReference>
<dbReference type="PROSITE" id="PS01087">
    <property type="entry name" value="RADICAL_ACTIVATING"/>
    <property type="match status" value="1"/>
</dbReference>
<name>D1ARQ2_SEBTE</name>
<dbReference type="eggNOG" id="COG1180">
    <property type="taxonomic scope" value="Bacteria"/>
</dbReference>
<dbReference type="NCBIfam" id="TIGR02494">
    <property type="entry name" value="PFLE_PFLC"/>
    <property type="match status" value="1"/>
</dbReference>
<evidence type="ECO:0000256" key="5">
    <source>
        <dbReference type="ARBA" id="ARBA00022723"/>
    </source>
</evidence>
<organism evidence="11 12">
    <name type="scientific">Sebaldella termitidis (strain ATCC 33386 / NCTC 11300)</name>
    <dbReference type="NCBI Taxonomy" id="526218"/>
    <lineage>
        <taxon>Bacteria</taxon>
        <taxon>Fusobacteriati</taxon>
        <taxon>Fusobacteriota</taxon>
        <taxon>Fusobacteriia</taxon>
        <taxon>Fusobacteriales</taxon>
        <taxon>Leptotrichiaceae</taxon>
        <taxon>Sebaldella</taxon>
    </lineage>
</organism>
<dbReference type="InterPro" id="IPR012839">
    <property type="entry name" value="Organic_radical_activase"/>
</dbReference>
<sequence>MKEITGLVSNIQRYSTKDGPGLRTTVFLTGCNLRCKWCANPESMYPGKKIFYHSDRCKRCGLCVAAANNNSIALGESGCIINREACTNLAEMPDICPYDAYETKGTEMTAEELSSKLIRDMDFYKTSGGGVTFSGGEPCLQDEFVYETAKLLKNHNIHTALDTAAHIKKEKLAKILEVIDLVLLDIKAFDPLIHEKGTLVKNDLILKNAKMIADIKKDMLVRIVIIPGMNDDLDDIRKRLEFVKSLGNSVKQTDILKYHKFGEGKYLKMGLEYPMSGTPECDDNLIEKIEDIARSLDLKFTIGA</sequence>
<keyword evidence="3" id="KW-0004">4Fe-4S</keyword>
<keyword evidence="5" id="KW-0479">Metal-binding</keyword>
<dbReference type="SFLD" id="SFLDG01118">
    <property type="entry name" value="activating_enzymes__group_2"/>
    <property type="match status" value="1"/>
</dbReference>
<evidence type="ECO:0000259" key="9">
    <source>
        <dbReference type="PROSITE" id="PS51379"/>
    </source>
</evidence>
<keyword evidence="4" id="KW-0949">S-adenosyl-L-methionine</keyword>
<dbReference type="HOGENOM" id="CLU_058969_0_0_0"/>
<reference evidence="11 12" key="2">
    <citation type="journal article" date="2010" name="Stand. Genomic Sci.">
        <title>Complete genome sequence of Sebaldella termitidis type strain (NCTC 11300).</title>
        <authorList>
            <person name="Harmon-Smith M."/>
            <person name="Celia L."/>
            <person name="Chertkov O."/>
            <person name="Lapidus A."/>
            <person name="Copeland A."/>
            <person name="Glavina Del Rio T."/>
            <person name="Nolan M."/>
            <person name="Lucas S."/>
            <person name="Tice H."/>
            <person name="Cheng J.F."/>
            <person name="Han C."/>
            <person name="Detter J.C."/>
            <person name="Bruce D."/>
            <person name="Goodwin L."/>
            <person name="Pitluck S."/>
            <person name="Pati A."/>
            <person name="Liolios K."/>
            <person name="Ivanova N."/>
            <person name="Mavromatis K."/>
            <person name="Mikhailova N."/>
            <person name="Chen A."/>
            <person name="Palaniappan K."/>
            <person name="Land M."/>
            <person name="Hauser L."/>
            <person name="Chang Y.J."/>
            <person name="Jeffries C.D."/>
            <person name="Brettin T."/>
            <person name="Goker M."/>
            <person name="Beck B."/>
            <person name="Bristow J."/>
            <person name="Eisen J.A."/>
            <person name="Markowitz V."/>
            <person name="Hugenholtz P."/>
            <person name="Kyrpides N.C."/>
            <person name="Klenk H.P."/>
            <person name="Chen F."/>
        </authorList>
    </citation>
    <scope>NUCLEOTIDE SEQUENCE [LARGE SCALE GENOMIC DNA]</scope>
    <source>
        <strain evidence="12">ATCC 33386 / NCTC 11300</strain>
    </source>
</reference>
<dbReference type="GO" id="GO:0043365">
    <property type="term" value="F:[formate-C-acetyltransferase]-activating enzyme activity"/>
    <property type="evidence" value="ECO:0007669"/>
    <property type="project" value="UniProtKB-EC"/>
</dbReference>
<dbReference type="SUPFAM" id="SSF54862">
    <property type="entry name" value="4Fe-4S ferredoxins"/>
    <property type="match status" value="1"/>
</dbReference>
<dbReference type="PROSITE" id="PS51379">
    <property type="entry name" value="4FE4S_FER_2"/>
    <property type="match status" value="1"/>
</dbReference>
<dbReference type="Gene3D" id="3.30.70.20">
    <property type="match status" value="1"/>
</dbReference>
<dbReference type="PIRSF" id="PIRSF000371">
    <property type="entry name" value="PFL_act_enz"/>
    <property type="match status" value="1"/>
</dbReference>
<evidence type="ECO:0000256" key="2">
    <source>
        <dbReference type="ARBA" id="ARBA00009777"/>
    </source>
</evidence>
<keyword evidence="6 11" id="KW-0560">Oxidoreductase</keyword>
<evidence type="ECO:0000256" key="1">
    <source>
        <dbReference type="ARBA" id="ARBA00001966"/>
    </source>
</evidence>
<dbReference type="InterPro" id="IPR017896">
    <property type="entry name" value="4Fe4S_Fe-S-bd"/>
</dbReference>
<feature type="domain" description="4Fe-4S ferredoxin-type" evidence="9">
    <location>
        <begin position="48"/>
        <end position="77"/>
    </location>
</feature>
<dbReference type="KEGG" id="str:Sterm_3704"/>
<proteinExistence type="inferred from homology"/>
<dbReference type="AlphaFoldDB" id="D1ARQ2"/>
<dbReference type="GO" id="GO:0046872">
    <property type="term" value="F:metal ion binding"/>
    <property type="evidence" value="ECO:0007669"/>
    <property type="project" value="UniProtKB-KW"/>
</dbReference>
<evidence type="ECO:0000313" key="12">
    <source>
        <dbReference type="Proteomes" id="UP000000845"/>
    </source>
</evidence>
<evidence type="ECO:0000256" key="3">
    <source>
        <dbReference type="ARBA" id="ARBA00022485"/>
    </source>
</evidence>
<dbReference type="InterPro" id="IPR007197">
    <property type="entry name" value="rSAM"/>
</dbReference>